<feature type="signal peptide" evidence="7">
    <location>
        <begin position="1"/>
        <end position="22"/>
    </location>
</feature>
<dbReference type="Pfam" id="PF00001">
    <property type="entry name" value="7tm_1"/>
    <property type="match status" value="1"/>
</dbReference>
<dbReference type="EMBL" id="CP090896">
    <property type="protein sequence ID" value="ULT84511.1"/>
    <property type="molecule type" value="Genomic_DNA"/>
</dbReference>
<evidence type="ECO:0000256" key="1">
    <source>
        <dbReference type="ARBA" id="ARBA00004370"/>
    </source>
</evidence>
<feature type="transmembrane region" description="Helical" evidence="6">
    <location>
        <begin position="347"/>
        <end position="368"/>
    </location>
</feature>
<dbReference type="InterPro" id="IPR017452">
    <property type="entry name" value="GPCR_Rhodpsn_7TM"/>
</dbReference>
<dbReference type="InterPro" id="IPR000276">
    <property type="entry name" value="GPCR_Rhodpsn"/>
</dbReference>
<organism evidence="9 10">
    <name type="scientific">Caenorhabditis briggsae</name>
    <dbReference type="NCBI Taxonomy" id="6238"/>
    <lineage>
        <taxon>Eukaryota</taxon>
        <taxon>Metazoa</taxon>
        <taxon>Ecdysozoa</taxon>
        <taxon>Nematoda</taxon>
        <taxon>Chromadorea</taxon>
        <taxon>Rhabditida</taxon>
        <taxon>Rhabditina</taxon>
        <taxon>Rhabditomorpha</taxon>
        <taxon>Rhabditoidea</taxon>
        <taxon>Rhabditidae</taxon>
        <taxon>Peloderinae</taxon>
        <taxon>Caenorhabditis</taxon>
    </lineage>
</organism>
<feature type="region of interest" description="Disordered" evidence="5">
    <location>
        <begin position="430"/>
        <end position="450"/>
    </location>
</feature>
<feature type="transmembrane region" description="Helical" evidence="6">
    <location>
        <begin position="92"/>
        <end position="122"/>
    </location>
</feature>
<gene>
    <name evidence="9" type="ORF">L3Y34_013286</name>
</gene>
<dbReference type="PROSITE" id="PS50262">
    <property type="entry name" value="G_PROTEIN_RECEP_F1_2"/>
    <property type="match status" value="1"/>
</dbReference>
<evidence type="ECO:0000256" key="7">
    <source>
        <dbReference type="SAM" id="SignalP"/>
    </source>
</evidence>
<dbReference type="SUPFAM" id="SSF81321">
    <property type="entry name" value="Family A G protein-coupled receptor-like"/>
    <property type="match status" value="1"/>
</dbReference>
<evidence type="ECO:0000256" key="3">
    <source>
        <dbReference type="ARBA" id="ARBA00022989"/>
    </source>
</evidence>
<keyword evidence="3 6" id="KW-1133">Transmembrane helix</keyword>
<feature type="domain" description="G-protein coupled receptors family 1 profile" evidence="8">
    <location>
        <begin position="113"/>
        <end position="399"/>
    </location>
</feature>
<protein>
    <recommendedName>
        <fullName evidence="8">G-protein coupled receptors family 1 profile domain-containing protein</fullName>
    </recommendedName>
</protein>
<keyword evidence="2 6" id="KW-0812">Transmembrane</keyword>
<dbReference type="PANTHER" id="PTHR24224:SF36">
    <property type="entry name" value="NEMATOCIN RECEPTOR 2"/>
    <property type="match status" value="1"/>
</dbReference>
<sequence>MGSPCLPFSLVSLIFDFFVAFSENPYNSFGELEKRALRLDIFVTLGTTEISLPTCFDFWTYCMNDTYSNYSLFEQTYSNVSKPSNNTLKKQMIAQIFFMIVHQSVIMAVSLLGNLFLLFVIFRGNRVMKRRVSPVQLLILHTCVADLLFVFLSLGTEILTLMAFPNYYGSNFTCKFMRYVQMFPMYASPFLLVAISADRYQAICRPLAHFRSSRYRRPNWMAAIAWGLALLLSVPQFFVWTKNGKTGRCSTVYGVNRNIIKSVYVIMFNTLAWLLPSIFAAFFYYCVCKAVRLSSNKSVRAMDSQKKNGKQSTEATENYIEELRKKSKGFRQQMSEFDRKRVQTVRLTITIVACNFFLWMPFCIINVIQALWPDVLSPAFINNVSVLGNLNSCLNPWIYILFNRSHVKKALCQSRGTSEPTTKRSLVNFDTSTATNNNNNNHNSTQSNSLNHHCNHRSNFKYKKVHQRSHSTDCTSFR</sequence>
<evidence type="ECO:0000256" key="4">
    <source>
        <dbReference type="ARBA" id="ARBA00023136"/>
    </source>
</evidence>
<evidence type="ECO:0000256" key="6">
    <source>
        <dbReference type="SAM" id="Phobius"/>
    </source>
</evidence>
<proteinExistence type="predicted"/>
<keyword evidence="4 6" id="KW-0472">Membrane</keyword>
<feature type="transmembrane region" description="Helical" evidence="6">
    <location>
        <begin position="259"/>
        <end position="287"/>
    </location>
</feature>
<dbReference type="Gene3D" id="1.20.1070.10">
    <property type="entry name" value="Rhodopsin 7-helix transmembrane proteins"/>
    <property type="match status" value="1"/>
</dbReference>
<feature type="chain" id="PRO_5042222509" description="G-protein coupled receptors family 1 profile domain-containing protein" evidence="7">
    <location>
        <begin position="23"/>
        <end position="478"/>
    </location>
</feature>
<feature type="transmembrane region" description="Helical" evidence="6">
    <location>
        <begin position="143"/>
        <end position="164"/>
    </location>
</feature>
<dbReference type="InterPro" id="IPR052665">
    <property type="entry name" value="Neuropeptide-GPCR"/>
</dbReference>
<dbReference type="AlphaFoldDB" id="A0AAE9CWI4"/>
<feature type="transmembrane region" description="Helical" evidence="6">
    <location>
        <begin position="380"/>
        <end position="402"/>
    </location>
</feature>
<name>A0AAE9CWI4_CAEBR</name>
<reference evidence="9 10" key="1">
    <citation type="submission" date="2022-05" db="EMBL/GenBank/DDBJ databases">
        <title>Chromosome-level reference genomes for two strains of Caenorhabditis briggsae: an improved platform for comparative genomics.</title>
        <authorList>
            <person name="Stevens L."/>
            <person name="Andersen E.C."/>
        </authorList>
    </citation>
    <scope>NUCLEOTIDE SEQUENCE [LARGE SCALE GENOMIC DNA]</scope>
    <source>
        <strain evidence="9">QX1410_ONT</strain>
        <tissue evidence="9">Whole-organism</tissue>
    </source>
</reference>
<dbReference type="GO" id="GO:0016020">
    <property type="term" value="C:membrane"/>
    <property type="evidence" value="ECO:0007669"/>
    <property type="project" value="UniProtKB-SubCell"/>
</dbReference>
<accession>A0AAE9CWI4</accession>
<comment type="subcellular location">
    <subcellularLocation>
        <location evidence="1">Membrane</location>
    </subcellularLocation>
</comment>
<evidence type="ECO:0000259" key="8">
    <source>
        <dbReference type="PROSITE" id="PS50262"/>
    </source>
</evidence>
<feature type="transmembrane region" description="Helical" evidence="6">
    <location>
        <begin position="218"/>
        <end position="239"/>
    </location>
</feature>
<dbReference type="PRINTS" id="PR00237">
    <property type="entry name" value="GPCRRHODOPSN"/>
</dbReference>
<keyword evidence="7" id="KW-0732">Signal</keyword>
<dbReference type="PANTHER" id="PTHR24224">
    <property type="entry name" value="CARDIOACCELERATORY PEPTIDE RECEPTOR-RELATED"/>
    <property type="match status" value="1"/>
</dbReference>
<evidence type="ECO:0000256" key="5">
    <source>
        <dbReference type="SAM" id="MobiDB-lite"/>
    </source>
</evidence>
<evidence type="ECO:0000313" key="10">
    <source>
        <dbReference type="Proteomes" id="UP000827892"/>
    </source>
</evidence>
<dbReference type="GO" id="GO:0004930">
    <property type="term" value="F:G protein-coupled receptor activity"/>
    <property type="evidence" value="ECO:0007669"/>
    <property type="project" value="InterPro"/>
</dbReference>
<dbReference type="Proteomes" id="UP000827892">
    <property type="component" value="Chromosome X"/>
</dbReference>
<feature type="transmembrane region" description="Helical" evidence="6">
    <location>
        <begin position="176"/>
        <end position="197"/>
    </location>
</feature>
<evidence type="ECO:0000313" key="9">
    <source>
        <dbReference type="EMBL" id="ULT84511.1"/>
    </source>
</evidence>
<evidence type="ECO:0000256" key="2">
    <source>
        <dbReference type="ARBA" id="ARBA00022692"/>
    </source>
</evidence>